<dbReference type="PANTHER" id="PTHR13847:SF283">
    <property type="entry name" value="TRNA 5-METHYLAMINOMETHYL-2-THIOURIDINE BIOSYNTHESIS BIFUNCTIONAL PROTEIN MNMC"/>
    <property type="match status" value="1"/>
</dbReference>
<evidence type="ECO:0000256" key="3">
    <source>
        <dbReference type="ARBA" id="ARBA00022630"/>
    </source>
</evidence>
<organism evidence="13 14">
    <name type="scientific">Providencia alcalifaciens</name>
    <dbReference type="NCBI Taxonomy" id="126385"/>
    <lineage>
        <taxon>Bacteria</taxon>
        <taxon>Pseudomonadati</taxon>
        <taxon>Pseudomonadota</taxon>
        <taxon>Gammaproteobacteria</taxon>
        <taxon>Enterobacterales</taxon>
        <taxon>Morganellaceae</taxon>
        <taxon>Providencia</taxon>
    </lineage>
</organism>
<dbReference type="GO" id="GO:0005737">
    <property type="term" value="C:cytoplasm"/>
    <property type="evidence" value="ECO:0007669"/>
    <property type="project" value="UniProtKB-SubCell"/>
</dbReference>
<dbReference type="Proteomes" id="UP000295055">
    <property type="component" value="Unassembled WGS sequence"/>
</dbReference>
<dbReference type="PANTHER" id="PTHR13847">
    <property type="entry name" value="SARCOSINE DEHYDROGENASE-RELATED"/>
    <property type="match status" value="1"/>
</dbReference>
<dbReference type="GO" id="GO:0050660">
    <property type="term" value="F:flavin adenine dinucleotide binding"/>
    <property type="evidence" value="ECO:0007669"/>
    <property type="project" value="UniProtKB-UniRule"/>
</dbReference>
<evidence type="ECO:0000256" key="8">
    <source>
        <dbReference type="ARBA" id="ARBA00023002"/>
    </source>
</evidence>
<keyword evidence="1 10" id="KW-0963">Cytoplasm</keyword>
<feature type="domain" description="FAD dependent oxidoreductase" evidence="11">
    <location>
        <begin position="296"/>
        <end position="668"/>
    </location>
</feature>
<reference evidence="13 14" key="1">
    <citation type="submission" date="2019-03" db="EMBL/GenBank/DDBJ databases">
        <title>Genomic analyses of the natural microbiome of Caenorhabditis elegans.</title>
        <authorList>
            <person name="Samuel B."/>
        </authorList>
    </citation>
    <scope>NUCLEOTIDE SEQUENCE [LARGE SCALE GENOMIC DNA]</scope>
    <source>
        <strain evidence="13 14">JUb102</strain>
    </source>
</reference>
<dbReference type="Gene3D" id="3.50.50.60">
    <property type="entry name" value="FAD/NAD(P)-binding domain"/>
    <property type="match status" value="1"/>
</dbReference>
<dbReference type="NCBIfam" id="NF002484">
    <property type="entry name" value="PRK01747.1-5"/>
    <property type="match status" value="1"/>
</dbReference>
<dbReference type="FunFam" id="3.40.50.150:FF:000107">
    <property type="entry name" value="tRNA 5-methylaminomethyl-2-thiouridine biosynthesis bifunctional protein MnmC"/>
    <property type="match status" value="1"/>
</dbReference>
<comment type="cofactor">
    <cofactor evidence="10">
        <name>FAD</name>
        <dbReference type="ChEBI" id="CHEBI:57692"/>
    </cofactor>
</comment>
<keyword evidence="9 10" id="KW-0511">Multifunctional enzyme</keyword>
<evidence type="ECO:0000256" key="7">
    <source>
        <dbReference type="ARBA" id="ARBA00022827"/>
    </source>
</evidence>
<dbReference type="Gene3D" id="3.30.9.10">
    <property type="entry name" value="D-Amino Acid Oxidase, subunit A, domain 2"/>
    <property type="match status" value="1"/>
</dbReference>
<comment type="function">
    <text evidence="10">Catalyzes the last two steps in the biosynthesis of 5-methylaminomethyl-2-thiouridine (mnm(5)s(2)U) at the wobble position (U34) in tRNA. Catalyzes the FAD-dependent demodification of cmnm(5)s(2)U34 to nm(5)s(2)U34, followed by the transfer of a methyl group from S-adenosyl-L-methionine to nm(5)s(2)U34, to form mnm(5)s(2)U34.</text>
</comment>
<dbReference type="NCBIfam" id="NF002481">
    <property type="entry name" value="PRK01747.1-2"/>
    <property type="match status" value="1"/>
</dbReference>
<protein>
    <recommendedName>
        <fullName evidence="10">tRNA 5-methylaminomethyl-2-thiouridine biosynthesis bifunctional protein MnmC</fullName>
        <shortName evidence="10">tRNA mnm(5)s(2)U biosynthesis bifunctional protein</shortName>
    </recommendedName>
    <domain>
        <recommendedName>
            <fullName evidence="10">tRNA (mnm(5)s(2)U34)-methyltransferase</fullName>
            <ecNumber evidence="10">2.1.1.61</ecNumber>
        </recommendedName>
    </domain>
    <domain>
        <recommendedName>
            <fullName evidence="10">FAD-dependent cmnm(5)s(2)U34 oxidoreductase</fullName>
            <ecNumber evidence="10">1.5.-.-</ecNumber>
        </recommendedName>
    </domain>
</protein>
<feature type="region of interest" description="tRNA (mnm(5)s(2)U34)-methyltransferase" evidence="10">
    <location>
        <begin position="1"/>
        <end position="275"/>
    </location>
</feature>
<dbReference type="InterPro" id="IPR036188">
    <property type="entry name" value="FAD/NAD-bd_sf"/>
</dbReference>
<dbReference type="InterPro" id="IPR047785">
    <property type="entry name" value="tRNA_MNMC2"/>
</dbReference>
<evidence type="ECO:0000256" key="6">
    <source>
        <dbReference type="ARBA" id="ARBA00022694"/>
    </source>
</evidence>
<comment type="similarity">
    <text evidence="10">In the N-terminal section; belongs to the methyltransferase superfamily. tRNA (mnm(5)s(2)U34)-methyltransferase family.</text>
</comment>
<dbReference type="NCBIfam" id="NF002482">
    <property type="entry name" value="PRK01747.1-3"/>
    <property type="match status" value="1"/>
</dbReference>
<dbReference type="SUPFAM" id="SSF54373">
    <property type="entry name" value="FAD-linked reductases, C-terminal domain"/>
    <property type="match status" value="1"/>
</dbReference>
<evidence type="ECO:0000256" key="5">
    <source>
        <dbReference type="ARBA" id="ARBA00022691"/>
    </source>
</evidence>
<keyword evidence="6 10" id="KW-0819">tRNA processing</keyword>
<evidence type="ECO:0000256" key="10">
    <source>
        <dbReference type="HAMAP-Rule" id="MF_01102"/>
    </source>
</evidence>
<dbReference type="GO" id="GO:0016645">
    <property type="term" value="F:oxidoreductase activity, acting on the CH-NH group of donors"/>
    <property type="evidence" value="ECO:0007669"/>
    <property type="project" value="InterPro"/>
</dbReference>
<feature type="domain" description="MnmC-like methyltransferase" evidence="12">
    <location>
        <begin position="148"/>
        <end position="274"/>
    </location>
</feature>
<keyword evidence="7 10" id="KW-0274">FAD</keyword>
<dbReference type="AlphaFoldDB" id="A0A4R3NVV1"/>
<feature type="region of interest" description="FAD-dependent cmnm(5)s(2)U34 oxidoreductase" evidence="10">
    <location>
        <begin position="300"/>
        <end position="706"/>
    </location>
</feature>
<evidence type="ECO:0000256" key="1">
    <source>
        <dbReference type="ARBA" id="ARBA00022490"/>
    </source>
</evidence>
<name>A0A4R3NVV1_9GAMM</name>
<keyword evidence="2 10" id="KW-0489">Methyltransferase</keyword>
<evidence type="ECO:0000259" key="12">
    <source>
        <dbReference type="Pfam" id="PF05430"/>
    </source>
</evidence>
<keyword evidence="5 10" id="KW-0949">S-adenosyl-L-methionine</keyword>
<evidence type="ECO:0000256" key="4">
    <source>
        <dbReference type="ARBA" id="ARBA00022679"/>
    </source>
</evidence>
<dbReference type="GO" id="GO:0032259">
    <property type="term" value="P:methylation"/>
    <property type="evidence" value="ECO:0007669"/>
    <property type="project" value="UniProtKB-KW"/>
</dbReference>
<gene>
    <name evidence="10" type="primary">mnmC</name>
    <name evidence="13" type="ORF">EC835_102268</name>
</gene>
<dbReference type="EC" id="1.5.-.-" evidence="10"/>
<keyword evidence="8 10" id="KW-0560">Oxidoreductase</keyword>
<proteinExistence type="inferred from homology"/>
<dbReference type="HAMAP" id="MF_01102">
    <property type="entry name" value="MnmC"/>
    <property type="match status" value="1"/>
</dbReference>
<evidence type="ECO:0000256" key="2">
    <source>
        <dbReference type="ARBA" id="ARBA00022603"/>
    </source>
</evidence>
<dbReference type="InterPro" id="IPR023032">
    <property type="entry name" value="tRNA_MAMT_biosynth_bifunc_MnmC"/>
</dbReference>
<evidence type="ECO:0000256" key="9">
    <source>
        <dbReference type="ARBA" id="ARBA00023268"/>
    </source>
</evidence>
<keyword evidence="4 10" id="KW-0808">Transferase</keyword>
<dbReference type="GO" id="GO:0002098">
    <property type="term" value="P:tRNA wobble uridine modification"/>
    <property type="evidence" value="ECO:0007669"/>
    <property type="project" value="TreeGrafter"/>
</dbReference>
<comment type="subcellular location">
    <subcellularLocation>
        <location evidence="10">Cytoplasm</location>
    </subcellularLocation>
</comment>
<dbReference type="InterPro" id="IPR006076">
    <property type="entry name" value="FAD-dep_OxRdtase"/>
</dbReference>
<dbReference type="Pfam" id="PF01266">
    <property type="entry name" value="DAO"/>
    <property type="match status" value="1"/>
</dbReference>
<comment type="catalytic activity">
    <reaction evidence="10">
        <text>5-aminomethyl-2-thiouridine(34) in tRNA + S-adenosyl-L-methionine = 5-methylaminomethyl-2-thiouridine(34) in tRNA + S-adenosyl-L-homocysteine + H(+)</text>
        <dbReference type="Rhea" id="RHEA:19569"/>
        <dbReference type="Rhea" id="RHEA-COMP:10195"/>
        <dbReference type="Rhea" id="RHEA-COMP:10197"/>
        <dbReference type="ChEBI" id="CHEBI:15378"/>
        <dbReference type="ChEBI" id="CHEBI:57856"/>
        <dbReference type="ChEBI" id="CHEBI:59789"/>
        <dbReference type="ChEBI" id="CHEBI:74454"/>
        <dbReference type="ChEBI" id="CHEBI:74455"/>
        <dbReference type="EC" id="2.1.1.61"/>
    </reaction>
</comment>
<dbReference type="GO" id="GO:0004808">
    <property type="term" value="F:tRNA (5-methylaminomethyl-2-thiouridylate)(34)-methyltransferase activity"/>
    <property type="evidence" value="ECO:0007669"/>
    <property type="project" value="UniProtKB-EC"/>
</dbReference>
<dbReference type="EC" id="2.1.1.61" evidence="10"/>
<sequence>MTQIRLLCDGSLTVISALEFEYDFAITGLNVKKTAVQTAHLSWNEEGTPISEQFEDIYFSNQNGLEESRHVFLQGNHFPQRFLTHQDETCVIAETGFGTGLNFLALWQVFNQFKTENPNAKLQRLHFISFEKYPLSKADLIAAHRCWPELAELSEQLCEQWPPALPGNHRIILENGAITLDLWIGDVNTQVSILNDNLNNKIDAWFLDGFAPSKNPQMWSEQLFAAMAKFARNGGTFATFTVAGFVKRGLQQAGFTIMKTKGFGQKRQMLTGVLENNLTRPMAPWFARQPASHTDDIAIIGGGIASLALANSLKKRGANVTIYCQDQHVAQNASGNRQGAVYPLLTGNDNALERFFVSGFPFATRFYQQLITQGIEFNGQWCGVSQMAYNPKSTKKIDNMLQTDWPEEFAVGKDRQQLSELSGVDVNHRGIYYPTGGWLCPAQLCESLAQELAEQGVNFHFGLSVTDLQHSEEGWELTFDNQQTAHNQTVVIANGHLLNQFEQTKNLPITPVRGQVSHIPTNPALQQLKTVLCFEGYMTPEDATNQHHCLGASYQRDNLSLEYSEEEQKENLQKLLTSLPDVDWASQVDISDQQSRQGIRCVIRDHMPLLGNVPDFDALMQQYANFPEQLHRQQPVELSPAYPNLFVFGALGARGLSTAPLCAEILAAQIFDEPMPADDDVLAALHPNRFWVRKLLAGRPITTKEA</sequence>
<dbReference type="SUPFAM" id="SSF51905">
    <property type="entry name" value="FAD/NAD(P)-binding domain"/>
    <property type="match status" value="1"/>
</dbReference>
<dbReference type="InterPro" id="IPR029063">
    <property type="entry name" value="SAM-dependent_MTases_sf"/>
</dbReference>
<evidence type="ECO:0000313" key="14">
    <source>
        <dbReference type="Proteomes" id="UP000295055"/>
    </source>
</evidence>
<evidence type="ECO:0000313" key="13">
    <source>
        <dbReference type="EMBL" id="TCT36815.1"/>
    </source>
</evidence>
<dbReference type="InterPro" id="IPR017610">
    <property type="entry name" value="tRNA_S-uridine_synth_MnmC_C"/>
</dbReference>
<comment type="similarity">
    <text evidence="10">In the C-terminal section; belongs to the DAO family.</text>
</comment>
<dbReference type="Gene3D" id="3.40.50.150">
    <property type="entry name" value="Vaccinia Virus protein VP39"/>
    <property type="match status" value="1"/>
</dbReference>
<dbReference type="NCBIfam" id="TIGR03197">
    <property type="entry name" value="MnmC_Cterm"/>
    <property type="match status" value="1"/>
</dbReference>
<dbReference type="EMBL" id="SMAS01000002">
    <property type="protein sequence ID" value="TCT36815.1"/>
    <property type="molecule type" value="Genomic_DNA"/>
</dbReference>
<comment type="caution">
    <text evidence="13">The sequence shown here is derived from an EMBL/GenBank/DDBJ whole genome shotgun (WGS) entry which is preliminary data.</text>
</comment>
<dbReference type="Pfam" id="PF05430">
    <property type="entry name" value="Methyltransf_30"/>
    <property type="match status" value="1"/>
</dbReference>
<dbReference type="NCBIfam" id="NF033855">
    <property type="entry name" value="tRNA_MNMC2"/>
    <property type="match status" value="1"/>
</dbReference>
<keyword evidence="3 10" id="KW-0285">Flavoprotein</keyword>
<dbReference type="InterPro" id="IPR008471">
    <property type="entry name" value="MnmC-like_methylTransf"/>
</dbReference>
<accession>A0A4R3NVV1</accession>
<evidence type="ECO:0000259" key="11">
    <source>
        <dbReference type="Pfam" id="PF01266"/>
    </source>
</evidence>